<dbReference type="Pfam" id="PF22586">
    <property type="entry name" value="ANCHR-like_BBOX"/>
    <property type="match status" value="1"/>
</dbReference>
<keyword evidence="1" id="KW-0479">Metal-binding</keyword>
<dbReference type="Gene3D" id="4.10.830.40">
    <property type="match status" value="1"/>
</dbReference>
<dbReference type="SMART" id="SM00336">
    <property type="entry name" value="BBOX"/>
    <property type="match status" value="1"/>
</dbReference>
<proteinExistence type="predicted"/>
<evidence type="ECO:0000313" key="5">
    <source>
        <dbReference type="Proteomes" id="UP000593567"/>
    </source>
</evidence>
<dbReference type="Proteomes" id="UP000593567">
    <property type="component" value="Unassembled WGS sequence"/>
</dbReference>
<evidence type="ECO:0000256" key="2">
    <source>
        <dbReference type="SAM" id="MobiDB-lite"/>
    </source>
</evidence>
<dbReference type="EMBL" id="VXIV02003477">
    <property type="protein sequence ID" value="KAF6016738.1"/>
    <property type="molecule type" value="Genomic_DNA"/>
</dbReference>
<feature type="region of interest" description="Disordered" evidence="2">
    <location>
        <begin position="224"/>
        <end position="253"/>
    </location>
</feature>
<dbReference type="InterPro" id="IPR000315">
    <property type="entry name" value="Znf_B-box"/>
</dbReference>
<feature type="region of interest" description="Disordered" evidence="2">
    <location>
        <begin position="769"/>
        <end position="821"/>
    </location>
</feature>
<dbReference type="OrthoDB" id="6226111at2759"/>
<dbReference type="AlphaFoldDB" id="A0A7J7IU31"/>
<dbReference type="InterPro" id="IPR037688">
    <property type="entry name" value="ZBBX"/>
</dbReference>
<feature type="compositionally biased region" description="Basic and acidic residues" evidence="2">
    <location>
        <begin position="1"/>
        <end position="11"/>
    </location>
</feature>
<keyword evidence="1" id="KW-0863">Zinc-finger</keyword>
<protein>
    <submittedName>
        <fullName evidence="4">ZBBX</fullName>
    </submittedName>
</protein>
<evidence type="ECO:0000256" key="1">
    <source>
        <dbReference type="PROSITE-ProRule" id="PRU00024"/>
    </source>
</evidence>
<organism evidence="4 5">
    <name type="scientific">Bugula neritina</name>
    <name type="common">Brown bryozoan</name>
    <name type="synonym">Sertularia neritina</name>
    <dbReference type="NCBI Taxonomy" id="10212"/>
    <lineage>
        <taxon>Eukaryota</taxon>
        <taxon>Metazoa</taxon>
        <taxon>Spiralia</taxon>
        <taxon>Lophotrochozoa</taxon>
        <taxon>Bryozoa</taxon>
        <taxon>Gymnolaemata</taxon>
        <taxon>Cheilostomatida</taxon>
        <taxon>Flustrina</taxon>
        <taxon>Buguloidea</taxon>
        <taxon>Bugulidae</taxon>
        <taxon>Bugula</taxon>
    </lineage>
</organism>
<feature type="compositionally biased region" description="Polar residues" evidence="2">
    <location>
        <begin position="774"/>
        <end position="793"/>
    </location>
</feature>
<reference evidence="4" key="1">
    <citation type="submission" date="2020-06" db="EMBL/GenBank/DDBJ databases">
        <title>Draft genome of Bugula neritina, a colonial animal packing powerful symbionts and potential medicines.</title>
        <authorList>
            <person name="Rayko M."/>
        </authorList>
    </citation>
    <scope>NUCLEOTIDE SEQUENCE [LARGE SCALE GENOMIC DNA]</scope>
    <source>
        <strain evidence="4">Kwan_BN1</strain>
    </source>
</reference>
<feature type="compositionally biased region" description="Basic and acidic residues" evidence="2">
    <location>
        <begin position="557"/>
        <end position="584"/>
    </location>
</feature>
<comment type="caution">
    <text evidence="4">The sequence shown here is derived from an EMBL/GenBank/DDBJ whole genome shotgun (WGS) entry which is preliminary data.</text>
</comment>
<dbReference type="PROSITE" id="PS50119">
    <property type="entry name" value="ZF_BBOX"/>
    <property type="match status" value="1"/>
</dbReference>
<gene>
    <name evidence="4" type="ORF">EB796_024953</name>
</gene>
<feature type="compositionally biased region" description="Basic and acidic residues" evidence="2">
    <location>
        <begin position="21"/>
        <end position="61"/>
    </location>
</feature>
<accession>A0A7J7IU31</accession>
<feature type="region of interest" description="Disordered" evidence="2">
    <location>
        <begin position="521"/>
        <end position="616"/>
    </location>
</feature>
<feature type="region of interest" description="Disordered" evidence="2">
    <location>
        <begin position="186"/>
        <end position="207"/>
    </location>
</feature>
<dbReference type="PANTHER" id="PTHR28634">
    <property type="entry name" value="ZINC FINGER B-BOX DOMAIN-CONTAINING PROTEIN 1"/>
    <property type="match status" value="1"/>
</dbReference>
<feature type="compositionally biased region" description="Polar residues" evidence="2">
    <location>
        <begin position="186"/>
        <end position="198"/>
    </location>
</feature>
<evidence type="ECO:0000259" key="3">
    <source>
        <dbReference type="PROSITE" id="PS50119"/>
    </source>
</evidence>
<sequence length="953" mass="104429">MSYASTRKDPVSMKLRVANMRTEDVQGRTKQLEEESKKMEDRLRELKLAMNREKEQREQRGGGHWKSGKEGSLNTHAKEVLNKGTKSKSANSSKSRKVKVLKDEPLVTSSKVKEKPQPGTLAFLAQRDNSKPGLRQNGPLCGQCEIKTAAVTCQECSELYCSGCFTAFHLKGALAKHRSVPVSKIVTSTPRGGSTPSAPIQDVTGSGDHILPPPTKIIWEQQEALGTSRSRKVISPSHNKTGSSKSKAPANSLLDGEYNENEAAQSFQQALAEWRKENTDPSPIKPTVLTSSKESKQPSARPTQRPSNTVVSPVSTPRVNVDEGTSTVGGSTKPSTTYQPEFHSSELSYAEKLLLKRNRRSDIPSLICQPLSQTTEGVNATADNSKEDITEEVVSFDRILATVKQSLREPDLVERSSSNAATIVDIQEVSVEEMDDTVADTESSYIVSEDASSLSTHPNKVYPTVVPARTAFFHKSVVTPALLLPVSKPSSSLQITEVTDSVDTTGSDVTATHSLVGSVADTRKSSVVEDRKSVSRAASRAKQTVGQDGLTAKKSAVHSDRPASRADRPASRADRPASRTDRPASRANTSFHRSRRPRTAAEKAADTYGEGTLTKRPSSAMKDLLARYKDSENSVYANAASYMDGLGDFFTAGVKKVVQERTLTPRKEKPLSPGTPMKKHQMSNKIYSLSGKTWRPDSSLGNNVEDSVLIHTLEEASKNQMLLEKSDTNEDRVMAEQTVIKYSYSASRDSTSTTRGIESVTQPIIQSLAERLSSPVSESPVNMSRPGSRSHSYTPRRRQVPSKGQGDSVTPFPVCPPSARRESSQILANKITERCTTPHRAHTPIVVDGDDMTRYDDIILPLASQNDDDMNAMNDLELELASQTGRLTADGRVSQIVLEGDTEVEDNEIISRSRTTTPDTHRDIDRLRESMMDDFEETELLIMQDEAMRVSLL</sequence>
<keyword evidence="5" id="KW-1185">Reference proteome</keyword>
<feature type="compositionally biased region" description="Polar residues" evidence="2">
    <location>
        <begin position="236"/>
        <end position="246"/>
    </location>
</feature>
<keyword evidence="1" id="KW-0862">Zinc</keyword>
<name>A0A7J7IU31_BUGNE</name>
<feature type="compositionally biased region" description="Basic and acidic residues" evidence="2">
    <location>
        <begin position="521"/>
        <end position="533"/>
    </location>
</feature>
<evidence type="ECO:0000313" key="4">
    <source>
        <dbReference type="EMBL" id="KAF6016738.1"/>
    </source>
</evidence>
<feature type="compositionally biased region" description="Polar residues" evidence="2">
    <location>
        <begin position="288"/>
        <end position="339"/>
    </location>
</feature>
<dbReference type="PANTHER" id="PTHR28634:SF1">
    <property type="entry name" value="ZINC FINGER B-BOX DOMAIN-CONTAINING PROTEIN 1"/>
    <property type="match status" value="1"/>
</dbReference>
<feature type="region of interest" description="Disordered" evidence="2">
    <location>
        <begin position="1"/>
        <end position="99"/>
    </location>
</feature>
<dbReference type="GO" id="GO:0008270">
    <property type="term" value="F:zinc ion binding"/>
    <property type="evidence" value="ECO:0007669"/>
    <property type="project" value="UniProtKB-KW"/>
</dbReference>
<feature type="domain" description="B box-type" evidence="3">
    <location>
        <begin position="136"/>
        <end position="182"/>
    </location>
</feature>
<feature type="region of interest" description="Disordered" evidence="2">
    <location>
        <begin position="274"/>
        <end position="343"/>
    </location>
</feature>